<name>A0A9D2KBW4_9BACT</name>
<dbReference type="EMBL" id="DXAQ01000146">
    <property type="protein sequence ID" value="HIZ90230.1"/>
    <property type="molecule type" value="Genomic_DNA"/>
</dbReference>
<organism evidence="2 3">
    <name type="scientific">Candidatus Mucispirillum faecigallinarum</name>
    <dbReference type="NCBI Taxonomy" id="2838699"/>
    <lineage>
        <taxon>Bacteria</taxon>
        <taxon>Pseudomonadati</taxon>
        <taxon>Deferribacterota</taxon>
        <taxon>Deferribacteres</taxon>
        <taxon>Deferribacterales</taxon>
        <taxon>Mucispirillaceae</taxon>
        <taxon>Mucispirillum</taxon>
    </lineage>
</organism>
<sequence length="257" mass="30805">MVNVVYNQLKDNIREREKVDKPLINWFLLTFILSWLTFGIAFVYIFIKRILRVDKYIRRKHEFFDMVIHFIELESNERGLDKYEEYMSSLRGRLSRFQKEVHPVMPFVIKGFLPVIIFTLFIAGYILTTGINNISNTLLITIFLIWGIDTAVVVLIYIYKMNRIWDDVQQFESEMYETISHIFMSLKLKDHPLMYCTNPHIKKNFTLYVVLGFLTCGIWFIVWDYYVHTAPDKMYQVFHKAEDDTIEVVKSCCKRDE</sequence>
<feature type="transmembrane region" description="Helical" evidence="1">
    <location>
        <begin position="23"/>
        <end position="47"/>
    </location>
</feature>
<evidence type="ECO:0000313" key="2">
    <source>
        <dbReference type="EMBL" id="HIZ90230.1"/>
    </source>
</evidence>
<comment type="caution">
    <text evidence="2">The sequence shown here is derived from an EMBL/GenBank/DDBJ whole genome shotgun (WGS) entry which is preliminary data.</text>
</comment>
<feature type="transmembrane region" description="Helical" evidence="1">
    <location>
        <begin position="205"/>
        <end position="226"/>
    </location>
</feature>
<feature type="transmembrane region" description="Helical" evidence="1">
    <location>
        <begin position="138"/>
        <end position="159"/>
    </location>
</feature>
<protein>
    <recommendedName>
        <fullName evidence="4">DUF4234 domain-containing protein</fullName>
    </recommendedName>
</protein>
<keyword evidence="1" id="KW-1133">Transmembrane helix</keyword>
<reference evidence="2" key="1">
    <citation type="journal article" date="2021" name="PeerJ">
        <title>Extensive microbial diversity within the chicken gut microbiome revealed by metagenomics and culture.</title>
        <authorList>
            <person name="Gilroy R."/>
            <person name="Ravi A."/>
            <person name="Getino M."/>
            <person name="Pursley I."/>
            <person name="Horton D.L."/>
            <person name="Alikhan N.F."/>
            <person name="Baker D."/>
            <person name="Gharbi K."/>
            <person name="Hall N."/>
            <person name="Watson M."/>
            <person name="Adriaenssens E.M."/>
            <person name="Foster-Nyarko E."/>
            <person name="Jarju S."/>
            <person name="Secka A."/>
            <person name="Antonio M."/>
            <person name="Oren A."/>
            <person name="Chaudhuri R.R."/>
            <person name="La Ragione R."/>
            <person name="Hildebrand F."/>
            <person name="Pallen M.J."/>
        </authorList>
    </citation>
    <scope>NUCLEOTIDE SEQUENCE</scope>
    <source>
        <strain evidence="2">ChiW4-1371</strain>
    </source>
</reference>
<feature type="transmembrane region" description="Helical" evidence="1">
    <location>
        <begin position="104"/>
        <end position="126"/>
    </location>
</feature>
<dbReference type="Proteomes" id="UP000824176">
    <property type="component" value="Unassembled WGS sequence"/>
</dbReference>
<evidence type="ECO:0000256" key="1">
    <source>
        <dbReference type="SAM" id="Phobius"/>
    </source>
</evidence>
<accession>A0A9D2KBW4</accession>
<reference evidence="2" key="2">
    <citation type="submission" date="2021-04" db="EMBL/GenBank/DDBJ databases">
        <authorList>
            <person name="Gilroy R."/>
        </authorList>
    </citation>
    <scope>NUCLEOTIDE SEQUENCE</scope>
    <source>
        <strain evidence="2">ChiW4-1371</strain>
    </source>
</reference>
<evidence type="ECO:0000313" key="3">
    <source>
        <dbReference type="Proteomes" id="UP000824176"/>
    </source>
</evidence>
<dbReference type="AlphaFoldDB" id="A0A9D2KBW4"/>
<gene>
    <name evidence="2" type="ORF">H9804_09805</name>
</gene>
<evidence type="ECO:0008006" key="4">
    <source>
        <dbReference type="Google" id="ProtNLM"/>
    </source>
</evidence>
<keyword evidence="1" id="KW-0472">Membrane</keyword>
<proteinExistence type="predicted"/>
<keyword evidence="1" id="KW-0812">Transmembrane</keyword>